<gene>
    <name evidence="3" type="ORF">SAMN02910293_01055</name>
</gene>
<dbReference type="STRING" id="439219.SAMN02910293_01055"/>
<evidence type="ECO:0000313" key="4">
    <source>
        <dbReference type="Proteomes" id="UP000182508"/>
    </source>
</evidence>
<dbReference type="PANTHER" id="PTHR35601:SF1">
    <property type="entry name" value="TOXIN RELE"/>
    <property type="match status" value="1"/>
</dbReference>
<dbReference type="EMBL" id="FMXP01000012">
    <property type="protein sequence ID" value="SDB20653.1"/>
    <property type="molecule type" value="Genomic_DNA"/>
</dbReference>
<dbReference type="InterPro" id="IPR035093">
    <property type="entry name" value="RelE/ParE_toxin_dom_sf"/>
</dbReference>
<dbReference type="Pfam" id="PF05016">
    <property type="entry name" value="ParE_toxin"/>
    <property type="match status" value="1"/>
</dbReference>
<keyword evidence="4" id="KW-1185">Reference proteome</keyword>
<reference evidence="3 4" key="1">
    <citation type="submission" date="2016-10" db="EMBL/GenBank/DDBJ databases">
        <authorList>
            <person name="de Groot N.N."/>
        </authorList>
    </citation>
    <scope>NUCLEOTIDE SEQUENCE [LARGE SCALE GENOMIC DNA]</scope>
    <source>
        <strain evidence="3 4">A-4</strain>
    </source>
</reference>
<dbReference type="Proteomes" id="UP000182508">
    <property type="component" value="Unassembled WGS sequence"/>
</dbReference>
<name>A0A1G6BJ87_9STRE</name>
<protein>
    <submittedName>
        <fullName evidence="3">mRNA interferase RelE/StbE</fullName>
    </submittedName>
</protein>
<dbReference type="SUPFAM" id="SSF143011">
    <property type="entry name" value="RelE-like"/>
    <property type="match status" value="1"/>
</dbReference>
<dbReference type="AlphaFoldDB" id="A0A1G6BJ87"/>
<dbReference type="Gene3D" id="3.30.2310.20">
    <property type="entry name" value="RelE-like"/>
    <property type="match status" value="1"/>
</dbReference>
<organism evidence="3 4">
    <name type="scientific">Streptococcus henryi</name>
    <dbReference type="NCBI Taxonomy" id="439219"/>
    <lineage>
        <taxon>Bacteria</taxon>
        <taxon>Bacillati</taxon>
        <taxon>Bacillota</taxon>
        <taxon>Bacilli</taxon>
        <taxon>Lactobacillales</taxon>
        <taxon>Streptococcaceae</taxon>
        <taxon>Streptococcus</taxon>
    </lineage>
</organism>
<dbReference type="RefSeq" id="WP_074485923.1">
    <property type="nucleotide sequence ID" value="NZ_FMXP01000012.1"/>
</dbReference>
<evidence type="ECO:0000256" key="1">
    <source>
        <dbReference type="ARBA" id="ARBA00006226"/>
    </source>
</evidence>
<sequence>MSYRVTYTKKAVKQLKKLDSFTRSTILYWIDKNLENTSNPLQHGKGLTANHSGEWCYRVGNYRILANIYDDEIVIEIFAVGHRKDIY</sequence>
<dbReference type="PANTHER" id="PTHR35601">
    <property type="entry name" value="TOXIN RELE"/>
    <property type="match status" value="1"/>
</dbReference>
<comment type="similarity">
    <text evidence="1">Belongs to the RelE toxin family.</text>
</comment>
<dbReference type="eggNOG" id="COG2026">
    <property type="taxonomic scope" value="Bacteria"/>
</dbReference>
<dbReference type="InterPro" id="IPR007712">
    <property type="entry name" value="RelE/ParE_toxin"/>
</dbReference>
<keyword evidence="2" id="KW-1277">Toxin-antitoxin system</keyword>
<evidence type="ECO:0000256" key="2">
    <source>
        <dbReference type="ARBA" id="ARBA00022649"/>
    </source>
</evidence>
<accession>A0A1G6BJ87</accession>
<proteinExistence type="inferred from homology"/>
<evidence type="ECO:0000313" key="3">
    <source>
        <dbReference type="EMBL" id="SDB20653.1"/>
    </source>
</evidence>